<dbReference type="OrthoDB" id="26525at2759"/>
<evidence type="ECO:0000256" key="3">
    <source>
        <dbReference type="ARBA" id="ARBA00022837"/>
    </source>
</evidence>
<dbReference type="EMBL" id="MU004238">
    <property type="protein sequence ID" value="KAF2666924.1"/>
    <property type="molecule type" value="Genomic_DNA"/>
</dbReference>
<dbReference type="Gene3D" id="1.10.238.10">
    <property type="entry name" value="EF-hand"/>
    <property type="match status" value="2"/>
</dbReference>
<dbReference type="InterPro" id="IPR011992">
    <property type="entry name" value="EF-hand-dom_pair"/>
</dbReference>
<dbReference type="AlphaFoldDB" id="A0A6A6U7I7"/>
<protein>
    <recommendedName>
        <fullName evidence="1">Calmodulin</fullName>
    </recommendedName>
</protein>
<reference evidence="5" key="1">
    <citation type="journal article" date="2020" name="Stud. Mycol.">
        <title>101 Dothideomycetes genomes: a test case for predicting lifestyles and emergence of pathogens.</title>
        <authorList>
            <person name="Haridas S."/>
            <person name="Albert R."/>
            <person name="Binder M."/>
            <person name="Bloem J."/>
            <person name="Labutti K."/>
            <person name="Salamov A."/>
            <person name="Andreopoulos B."/>
            <person name="Baker S."/>
            <person name="Barry K."/>
            <person name="Bills G."/>
            <person name="Bluhm B."/>
            <person name="Cannon C."/>
            <person name="Castanera R."/>
            <person name="Culley D."/>
            <person name="Daum C."/>
            <person name="Ezra D."/>
            <person name="Gonzalez J."/>
            <person name="Henrissat B."/>
            <person name="Kuo A."/>
            <person name="Liang C."/>
            <person name="Lipzen A."/>
            <person name="Lutzoni F."/>
            <person name="Magnuson J."/>
            <person name="Mondo S."/>
            <person name="Nolan M."/>
            <person name="Ohm R."/>
            <person name="Pangilinan J."/>
            <person name="Park H.-J."/>
            <person name="Ramirez L."/>
            <person name="Alfaro M."/>
            <person name="Sun H."/>
            <person name="Tritt A."/>
            <person name="Yoshinaga Y."/>
            <person name="Zwiers L.-H."/>
            <person name="Turgeon B."/>
            <person name="Goodwin S."/>
            <person name="Spatafora J."/>
            <person name="Crous P."/>
            <person name="Grigoriev I."/>
        </authorList>
    </citation>
    <scope>NUCLEOTIDE SEQUENCE</scope>
    <source>
        <strain evidence="5">CBS 115976</strain>
    </source>
</reference>
<organism evidence="5 6">
    <name type="scientific">Microthyrium microscopicum</name>
    <dbReference type="NCBI Taxonomy" id="703497"/>
    <lineage>
        <taxon>Eukaryota</taxon>
        <taxon>Fungi</taxon>
        <taxon>Dikarya</taxon>
        <taxon>Ascomycota</taxon>
        <taxon>Pezizomycotina</taxon>
        <taxon>Dothideomycetes</taxon>
        <taxon>Dothideomycetes incertae sedis</taxon>
        <taxon>Microthyriales</taxon>
        <taxon>Microthyriaceae</taxon>
        <taxon>Microthyrium</taxon>
    </lineage>
</organism>
<accession>A0A6A6U7I7</accession>
<evidence type="ECO:0000256" key="4">
    <source>
        <dbReference type="SAM" id="MobiDB-lite"/>
    </source>
</evidence>
<dbReference type="Proteomes" id="UP000799302">
    <property type="component" value="Unassembled WGS sequence"/>
</dbReference>
<dbReference type="PANTHER" id="PTHR23048">
    <property type="entry name" value="MYOSIN LIGHT CHAIN 1, 3"/>
    <property type="match status" value="1"/>
</dbReference>
<dbReference type="SUPFAM" id="SSF47473">
    <property type="entry name" value="EF-hand"/>
    <property type="match status" value="1"/>
</dbReference>
<name>A0A6A6U7I7_9PEZI</name>
<keyword evidence="3" id="KW-0106">Calcium</keyword>
<dbReference type="PANTHER" id="PTHR23048:SF59">
    <property type="entry name" value="EF-HAND SUPERFAMILY PROTEIN"/>
    <property type="match status" value="1"/>
</dbReference>
<proteinExistence type="predicted"/>
<evidence type="ECO:0000313" key="5">
    <source>
        <dbReference type="EMBL" id="KAF2666924.1"/>
    </source>
</evidence>
<dbReference type="FunFam" id="1.10.238.10:FF:000001">
    <property type="entry name" value="Calmodulin 1"/>
    <property type="match status" value="1"/>
</dbReference>
<keyword evidence="2" id="KW-0677">Repeat</keyword>
<evidence type="ECO:0000313" key="6">
    <source>
        <dbReference type="Proteomes" id="UP000799302"/>
    </source>
</evidence>
<feature type="region of interest" description="Disordered" evidence="4">
    <location>
        <begin position="1"/>
        <end position="35"/>
    </location>
</feature>
<evidence type="ECO:0000256" key="1">
    <source>
        <dbReference type="ARBA" id="ARBA00020786"/>
    </source>
</evidence>
<keyword evidence="6" id="KW-1185">Reference proteome</keyword>
<dbReference type="InterPro" id="IPR050230">
    <property type="entry name" value="CALM/Myosin/TropC-like"/>
</dbReference>
<sequence>MPRTAKPKPKASTTKAPTARKPRLTKLAKEHSITNEQEAEISDAFALFATSSDSDATNGTLPTTHLQKSLVALNISIPRAELTELRATLDPDEEGEISYTHFLAYAALRLNEAADDADQEQKAEEVREAYGLFTRGGEGPITIAHLRRVAGLVKEEVDDATLKDMIAEANGKGWKDGVNAREFETMLRRAGVFT</sequence>
<dbReference type="GO" id="GO:0016460">
    <property type="term" value="C:myosin II complex"/>
    <property type="evidence" value="ECO:0007669"/>
    <property type="project" value="TreeGrafter"/>
</dbReference>
<gene>
    <name evidence="5" type="ORF">BT63DRAFT_427343</name>
</gene>
<evidence type="ECO:0000256" key="2">
    <source>
        <dbReference type="ARBA" id="ARBA00022737"/>
    </source>
</evidence>